<dbReference type="KEGG" id="poj:PtoMrB4_24770"/>
<evidence type="ECO:0000313" key="5">
    <source>
        <dbReference type="Proteomes" id="UP000461288"/>
    </source>
</evidence>
<reference evidence="3 8" key="4">
    <citation type="submission" date="2023-10" db="EMBL/GenBank/DDBJ databases">
        <title>Pseudomonas otitidis isolated from a paediatric patient with cystic fibrosis in Chile.</title>
        <authorList>
            <person name="Amsteins-Romero L."/>
            <person name="Opazo-Capurro A."/>
            <person name="Matus-Kohler M."/>
            <person name="Gonzalez-Rocha G."/>
        </authorList>
    </citation>
    <scope>NUCLEOTIDE SEQUENCE [LARGE SCALE GENOMIC DNA]</scope>
    <source>
        <strain evidence="3 8">P-714</strain>
    </source>
</reference>
<dbReference type="EMBL" id="AP022213">
    <property type="protein sequence ID" value="BBT16434.1"/>
    <property type="molecule type" value="Genomic_DNA"/>
</dbReference>
<reference evidence="1 7" key="1">
    <citation type="submission" date="2019-12" db="EMBL/GenBank/DDBJ databases">
        <title>complete genome sequences of Pseudomonas otitidis str. WP8-S17-CRE-03 isolated from wastewater treatment plant effluent.</title>
        <authorList>
            <person name="Sekizuka T."/>
            <person name="Itokawa K."/>
            <person name="Yatsu K."/>
            <person name="Inamine Y."/>
            <person name="Kuroda M."/>
        </authorList>
    </citation>
    <scope>NUCLEOTIDE SEQUENCE [LARGE SCALE GENOMIC DNA]</scope>
    <source>
        <strain evidence="1 7">WP8-S17-CRE-03</strain>
    </source>
</reference>
<proteinExistence type="predicted"/>
<dbReference type="AlphaFoldDB" id="A0A1I0UFW7"/>
<dbReference type="Proteomes" id="UP001273935">
    <property type="component" value="Unassembled WGS sequence"/>
</dbReference>
<dbReference type="RefSeq" id="WP_044404077.1">
    <property type="nucleotide sequence ID" value="NZ_AP022213.1"/>
</dbReference>
<sequence length="95" mass="10139">MYQETVTLTVSAEHRGRETEAVDNTGVDIGLESISPGLMRVHFNGQLDAPDEPTHVCITLGNGLTYYGPIAGGEANAEGGWLTFECDMIDPSQLG</sequence>
<dbReference type="EMBL" id="AP022642">
    <property type="protein sequence ID" value="BCA28500.1"/>
    <property type="molecule type" value="Genomic_DNA"/>
</dbReference>
<evidence type="ECO:0000313" key="8">
    <source>
        <dbReference type="Proteomes" id="UP001273935"/>
    </source>
</evidence>
<protein>
    <submittedName>
        <fullName evidence="4">Uncharacterized protein</fullName>
    </submittedName>
</protein>
<dbReference type="EMBL" id="WTFN01000116">
    <property type="protein sequence ID" value="MWK59755.1"/>
    <property type="molecule type" value="Genomic_DNA"/>
</dbReference>
<name>A0A1I0UFW7_9GAMM</name>
<evidence type="ECO:0000313" key="7">
    <source>
        <dbReference type="Proteomes" id="UP000515591"/>
    </source>
</evidence>
<dbReference type="Proteomes" id="UP000515591">
    <property type="component" value="Chromosome"/>
</dbReference>
<evidence type="ECO:0000313" key="1">
    <source>
        <dbReference type="EMBL" id="BBT16434.1"/>
    </source>
</evidence>
<evidence type="ECO:0000313" key="4">
    <source>
        <dbReference type="EMBL" id="MWK59755.1"/>
    </source>
</evidence>
<reference evidence="4 5" key="2">
    <citation type="submission" date="2019-12" db="EMBL/GenBank/DDBJ databases">
        <title>Draft genome sequence of Pseudomonas otitidis recovered from a chicken carcass.</title>
        <authorList>
            <person name="Vieira T.R."/>
            <person name="Oliviera E.F.C."/>
            <person name="Silva N.M.V."/>
            <person name="Sambrano G.E."/>
            <person name="Cibulski S.P."/>
            <person name="Cardoso M.R.I."/>
        </authorList>
    </citation>
    <scope>NUCLEOTIDE SEQUENCE [LARGE SCALE GENOMIC DNA]</scope>
    <source>
        <strain evidence="4 5">25_K</strain>
    </source>
</reference>
<dbReference type="EMBL" id="JAWJUL010000104">
    <property type="protein sequence ID" value="MDV3442171.1"/>
    <property type="molecule type" value="Genomic_DNA"/>
</dbReference>
<dbReference type="GeneID" id="57397701"/>
<dbReference type="Proteomes" id="UP000461288">
    <property type="component" value="Unassembled WGS sequence"/>
</dbReference>
<keyword evidence="8" id="KW-1185">Reference proteome</keyword>
<dbReference type="Proteomes" id="UP000501237">
    <property type="component" value="Chromosome"/>
</dbReference>
<evidence type="ECO:0000313" key="3">
    <source>
        <dbReference type="EMBL" id="MDV3442171.1"/>
    </source>
</evidence>
<organism evidence="4 5">
    <name type="scientific">Metapseudomonas otitidis</name>
    <dbReference type="NCBI Taxonomy" id="319939"/>
    <lineage>
        <taxon>Bacteria</taxon>
        <taxon>Pseudomonadati</taxon>
        <taxon>Pseudomonadota</taxon>
        <taxon>Gammaproteobacteria</taxon>
        <taxon>Pseudomonadales</taxon>
        <taxon>Pseudomonadaceae</taxon>
        <taxon>Metapseudomonas</taxon>
    </lineage>
</organism>
<evidence type="ECO:0000313" key="6">
    <source>
        <dbReference type="Proteomes" id="UP000501237"/>
    </source>
</evidence>
<accession>A0A1I0UFW7</accession>
<gene>
    <name evidence="4" type="ORF">GO594_27530</name>
    <name evidence="2" type="ORF">PtoMrB4_24770</name>
    <name evidence="3" type="ORF">R0G64_22400</name>
    <name evidence="1" type="ORF">WP8S17C03_24830</name>
</gene>
<dbReference type="STRING" id="319939.SAMN05216263_11140"/>
<evidence type="ECO:0000313" key="2">
    <source>
        <dbReference type="EMBL" id="BCA28500.1"/>
    </source>
</evidence>
<reference evidence="2 6" key="3">
    <citation type="journal article" date="2020" name="Microbiol. Resour. Announc.">
        <title>Complete genome sequence of Pseudomonas otitidis strain MrB4, isolated from Lake Biwa in Japan.</title>
        <authorList>
            <person name="Miyazaki K."/>
            <person name="Hase E."/>
            <person name="Maruya T."/>
        </authorList>
    </citation>
    <scope>NUCLEOTIDE SEQUENCE [LARGE SCALE GENOMIC DNA]</scope>
    <source>
        <strain evidence="2 6">MrB4</strain>
    </source>
</reference>